<proteinExistence type="predicted"/>
<sequence>MLEGAKLSDLFRTNTTCWISGRALLAREIEVAGTDDPEQTSVLVNVAGMQVRLNEDQVSAVNIFYKNYSILVVDSAYGAGKSLCTTVMAQEAVLKGEKILVAAVQNSALDVIGSKIVQLQPNQIRPVGYVNDLMANDPSNASPFALQVFMENFHETHRHLLSDRPYKKFKTFSDSRWEMREFMFTGVQRHLVTTEHRKLILLEQAALEEIHRLEIPLSIFGAGHTTHRGTVDSSERLVVILCTTRTSLENRSKAAFFSNAKRLNVTLSRAKDGCRHMVSDRRMVQGQKPGHGTPHL</sequence>
<dbReference type="Gene3D" id="3.40.50.300">
    <property type="entry name" value="P-loop containing nucleotide triphosphate hydrolases"/>
    <property type="match status" value="2"/>
</dbReference>
<dbReference type="GO" id="GO:0016787">
    <property type="term" value="F:hydrolase activity"/>
    <property type="evidence" value="ECO:0007669"/>
    <property type="project" value="UniProtKB-KW"/>
</dbReference>
<keyword evidence="2" id="KW-0378">Hydrolase</keyword>
<evidence type="ECO:0000256" key="3">
    <source>
        <dbReference type="ARBA" id="ARBA00022806"/>
    </source>
</evidence>
<evidence type="ECO:0000313" key="5">
    <source>
        <dbReference type="EMBL" id="KIH59756.1"/>
    </source>
</evidence>
<accession>A0A0C2GS04</accession>
<keyword evidence="3" id="KW-0347">Helicase</keyword>
<reference evidence="5 6" key="1">
    <citation type="submission" date="2013-12" db="EMBL/GenBank/DDBJ databases">
        <title>Draft genome of the parsitic nematode Ancylostoma duodenale.</title>
        <authorList>
            <person name="Mitreva M."/>
        </authorList>
    </citation>
    <scope>NUCLEOTIDE SEQUENCE [LARGE SCALE GENOMIC DNA]</scope>
    <source>
        <strain evidence="5 6">Zhejiang</strain>
    </source>
</reference>
<dbReference type="InterPro" id="IPR050534">
    <property type="entry name" value="Coronavir_polyprotein_1ab"/>
</dbReference>
<dbReference type="Proteomes" id="UP000054047">
    <property type="component" value="Unassembled WGS sequence"/>
</dbReference>
<dbReference type="AlphaFoldDB" id="A0A0C2GS04"/>
<dbReference type="OrthoDB" id="5869717at2759"/>
<name>A0A0C2GS04_9BILA</name>
<evidence type="ECO:0000256" key="2">
    <source>
        <dbReference type="ARBA" id="ARBA00022801"/>
    </source>
</evidence>
<keyword evidence="1" id="KW-0547">Nucleotide-binding</keyword>
<protein>
    <recommendedName>
        <fullName evidence="7">DNA2/NAM7 helicase-like C-terminal domain-containing protein</fullName>
    </recommendedName>
</protein>
<dbReference type="GO" id="GO:0005524">
    <property type="term" value="F:ATP binding"/>
    <property type="evidence" value="ECO:0007669"/>
    <property type="project" value="UniProtKB-KW"/>
</dbReference>
<organism evidence="5 6">
    <name type="scientific">Ancylostoma duodenale</name>
    <dbReference type="NCBI Taxonomy" id="51022"/>
    <lineage>
        <taxon>Eukaryota</taxon>
        <taxon>Metazoa</taxon>
        <taxon>Ecdysozoa</taxon>
        <taxon>Nematoda</taxon>
        <taxon>Chromadorea</taxon>
        <taxon>Rhabditida</taxon>
        <taxon>Rhabditina</taxon>
        <taxon>Rhabditomorpha</taxon>
        <taxon>Strongyloidea</taxon>
        <taxon>Ancylostomatidae</taxon>
        <taxon>Ancylostomatinae</taxon>
        <taxon>Ancylostoma</taxon>
    </lineage>
</organism>
<dbReference type="InterPro" id="IPR027417">
    <property type="entry name" value="P-loop_NTPase"/>
</dbReference>
<dbReference type="EMBL" id="KN731630">
    <property type="protein sequence ID" value="KIH59756.1"/>
    <property type="molecule type" value="Genomic_DNA"/>
</dbReference>
<evidence type="ECO:0000256" key="1">
    <source>
        <dbReference type="ARBA" id="ARBA00022741"/>
    </source>
</evidence>
<dbReference type="SUPFAM" id="SSF52540">
    <property type="entry name" value="P-loop containing nucleoside triphosphate hydrolases"/>
    <property type="match status" value="1"/>
</dbReference>
<keyword evidence="6" id="KW-1185">Reference proteome</keyword>
<keyword evidence="4" id="KW-0067">ATP-binding</keyword>
<dbReference type="PANTHER" id="PTHR43788">
    <property type="entry name" value="DNA2/NAM7 HELICASE FAMILY MEMBER"/>
    <property type="match status" value="1"/>
</dbReference>
<evidence type="ECO:0000313" key="6">
    <source>
        <dbReference type="Proteomes" id="UP000054047"/>
    </source>
</evidence>
<dbReference type="GO" id="GO:0043139">
    <property type="term" value="F:5'-3' DNA helicase activity"/>
    <property type="evidence" value="ECO:0007669"/>
    <property type="project" value="TreeGrafter"/>
</dbReference>
<evidence type="ECO:0000256" key="4">
    <source>
        <dbReference type="ARBA" id="ARBA00022840"/>
    </source>
</evidence>
<dbReference type="PANTHER" id="PTHR43788:SF16">
    <property type="entry name" value="HELICASE WITH ZINC FINGER 2"/>
    <property type="match status" value="1"/>
</dbReference>
<gene>
    <name evidence="5" type="ORF">ANCDUO_10001</name>
</gene>
<evidence type="ECO:0008006" key="7">
    <source>
        <dbReference type="Google" id="ProtNLM"/>
    </source>
</evidence>